<reference evidence="1" key="1">
    <citation type="submission" date="2020-03" db="EMBL/GenBank/DDBJ databases">
        <title>Site-based positive gene gene selection in Geosmithia morbida across the United States reveals a broad range of putative effectors and factors for local host and environmental adapation.</title>
        <authorList>
            <person name="Onufrak A."/>
            <person name="Murdoch R.W."/>
            <person name="Gazis R."/>
            <person name="Huff M."/>
            <person name="Staton M."/>
            <person name="Klingeman W."/>
            <person name="Hadziabdic D."/>
        </authorList>
    </citation>
    <scope>NUCLEOTIDE SEQUENCE</scope>
    <source>
        <strain evidence="1">1262</strain>
    </source>
</reference>
<dbReference type="EMBL" id="JAANYQ010000007">
    <property type="protein sequence ID" value="KAF4123212.1"/>
    <property type="molecule type" value="Genomic_DNA"/>
</dbReference>
<comment type="caution">
    <text evidence="1">The sequence shown here is derived from an EMBL/GenBank/DDBJ whole genome shotgun (WGS) entry which is preliminary data.</text>
</comment>
<dbReference type="AlphaFoldDB" id="A0A9P5D1X2"/>
<dbReference type="RefSeq" id="XP_035321864.1">
    <property type="nucleotide sequence ID" value="XM_035468730.1"/>
</dbReference>
<dbReference type="Proteomes" id="UP000749293">
    <property type="component" value="Unassembled WGS sequence"/>
</dbReference>
<dbReference type="GeneID" id="55972985"/>
<organism evidence="1 2">
    <name type="scientific">Geosmithia morbida</name>
    <dbReference type="NCBI Taxonomy" id="1094350"/>
    <lineage>
        <taxon>Eukaryota</taxon>
        <taxon>Fungi</taxon>
        <taxon>Dikarya</taxon>
        <taxon>Ascomycota</taxon>
        <taxon>Pezizomycotina</taxon>
        <taxon>Sordariomycetes</taxon>
        <taxon>Hypocreomycetidae</taxon>
        <taxon>Hypocreales</taxon>
        <taxon>Bionectriaceae</taxon>
        <taxon>Geosmithia</taxon>
    </lineage>
</organism>
<keyword evidence="2" id="KW-1185">Reference proteome</keyword>
<evidence type="ECO:0000313" key="1">
    <source>
        <dbReference type="EMBL" id="KAF4123212.1"/>
    </source>
</evidence>
<sequence length="100" mass="10587">MTWGSVPARVHFTAAASSSVVGLAVPGFSLASTLCTYPGGSRVCTQRARPGSVGCRCAAMSAGEIFLAACSHEYGFRAKAYEVVRHMLFAFDHQSVLNKD</sequence>
<proteinExistence type="predicted"/>
<name>A0A9P5D1X2_9HYPO</name>
<accession>A0A9P5D1X2</accession>
<protein>
    <submittedName>
        <fullName evidence="1">Uncharacterized protein</fullName>
    </submittedName>
</protein>
<gene>
    <name evidence="1" type="ORF">GMORB2_6762</name>
</gene>
<evidence type="ECO:0000313" key="2">
    <source>
        <dbReference type="Proteomes" id="UP000749293"/>
    </source>
</evidence>